<dbReference type="AlphaFoldDB" id="U4UPC0"/>
<dbReference type="InterPro" id="IPR000477">
    <property type="entry name" value="RT_dom"/>
</dbReference>
<name>U4UPC0_DENPD</name>
<dbReference type="Pfam" id="PF00078">
    <property type="entry name" value="RVT_1"/>
    <property type="match status" value="2"/>
</dbReference>
<evidence type="ECO:0000313" key="2">
    <source>
        <dbReference type="EMBL" id="ERL94967.1"/>
    </source>
</evidence>
<gene>
    <name evidence="2" type="ORF">D910_12239</name>
</gene>
<dbReference type="Proteomes" id="UP000030742">
    <property type="component" value="Unassembled WGS sequence"/>
</dbReference>
<organism evidence="2 3">
    <name type="scientific">Dendroctonus ponderosae</name>
    <name type="common">Mountain pine beetle</name>
    <dbReference type="NCBI Taxonomy" id="77166"/>
    <lineage>
        <taxon>Eukaryota</taxon>
        <taxon>Metazoa</taxon>
        <taxon>Ecdysozoa</taxon>
        <taxon>Arthropoda</taxon>
        <taxon>Hexapoda</taxon>
        <taxon>Insecta</taxon>
        <taxon>Pterygota</taxon>
        <taxon>Neoptera</taxon>
        <taxon>Endopterygota</taxon>
        <taxon>Coleoptera</taxon>
        <taxon>Polyphaga</taxon>
        <taxon>Cucujiformia</taxon>
        <taxon>Curculionidae</taxon>
        <taxon>Scolytinae</taxon>
        <taxon>Dendroctonus</taxon>
    </lineage>
</organism>
<dbReference type="OrthoDB" id="10058657at2759"/>
<feature type="domain" description="Reverse transcriptase" evidence="1">
    <location>
        <begin position="4"/>
        <end position="268"/>
    </location>
</feature>
<dbReference type="EMBL" id="KB632402">
    <property type="protein sequence ID" value="ERL94967.1"/>
    <property type="molecule type" value="Genomic_DNA"/>
</dbReference>
<dbReference type="Pfam" id="PF26215">
    <property type="entry name" value="HTH_animal"/>
    <property type="match status" value="1"/>
</dbReference>
<proteinExistence type="predicted"/>
<evidence type="ECO:0000259" key="1">
    <source>
        <dbReference type="PROSITE" id="PS50878"/>
    </source>
</evidence>
<protein>
    <recommendedName>
        <fullName evidence="1">Reverse transcriptase domain-containing protein</fullName>
    </recommendedName>
</protein>
<sequence length="569" mass="65395">MTFPSEELANSKKNQKHYGLPKIHKSDVPLRPIVSAIGSPTYDIAKYLTRLKIGKTGSFIKDSSHFAQRLHSLSLAPGEILVSFDVVSLFTMVPIREAMEFIEREFPPGIAKLFEHCLTTTYSQWENEFYEHTDGVAMGSPFSSAIANYFMEKLEMNALDTAARKPKCWFRYVDDTFVFTIKVEKDGRPPFLDVLLTRKTNGKLDLTVYRKPTHTDRYLHSGSNHHPSQKKGVIRTLTERARRICEPSELERELKHQERAFGWNGYSKNEFNRAIRPRNSGGCPEKTDTHDERKGWACLSYIHGVTDRIGRILEKHKVKKLGQTEQSAVAKHALLDDHQICFDEVDILHQSQRYYPRLTREAIEIFKHDNNFNRKEEVTALNPDWKRLLLQTVCAPKHLKPRSLPTHELTRPDRINTTGDPVVEPVLGSVLGPTLFNIYMADFPTNANTKCYIYADDVALTAAGKGANITTRLQRHLGQVQQWSRNWKMQFNPEKTQAIFFTRGSKTPPAILELAGQRLPWRSKVTYLGLIYDKRLAYYPLLTGKLYLRTKVRAYKQLIRPVRTYGSTA</sequence>
<dbReference type="PANTHER" id="PTHR21301:SF10">
    <property type="entry name" value="REVERSE TRANSCRIPTASE DOMAIN-CONTAINING PROTEIN"/>
    <property type="match status" value="1"/>
</dbReference>
<reference evidence="2 3" key="1">
    <citation type="journal article" date="2013" name="Genome Biol.">
        <title>Draft genome of the mountain pine beetle, Dendroctonus ponderosae Hopkins, a major forest pest.</title>
        <authorList>
            <person name="Keeling C.I."/>
            <person name="Yuen M.M."/>
            <person name="Liao N.Y."/>
            <person name="Docking T.R."/>
            <person name="Chan S.K."/>
            <person name="Taylor G.A."/>
            <person name="Palmquist D.L."/>
            <person name="Jackman S.D."/>
            <person name="Nguyen A."/>
            <person name="Li M."/>
            <person name="Henderson H."/>
            <person name="Janes J.K."/>
            <person name="Zhao Y."/>
            <person name="Pandoh P."/>
            <person name="Moore R."/>
            <person name="Sperling F.A."/>
            <person name="Huber D.P."/>
            <person name="Birol I."/>
            <person name="Jones S.J."/>
            <person name="Bohlmann J."/>
        </authorList>
    </citation>
    <scope>NUCLEOTIDE SEQUENCE</scope>
</reference>
<dbReference type="SUPFAM" id="SSF56672">
    <property type="entry name" value="DNA/RNA polymerases"/>
    <property type="match status" value="1"/>
</dbReference>
<dbReference type="GO" id="GO:0071897">
    <property type="term" value="P:DNA biosynthetic process"/>
    <property type="evidence" value="ECO:0007669"/>
    <property type="project" value="UniProtKB-ARBA"/>
</dbReference>
<dbReference type="PANTHER" id="PTHR21301">
    <property type="entry name" value="REVERSE TRANSCRIPTASE"/>
    <property type="match status" value="1"/>
</dbReference>
<accession>U4UPC0</accession>
<dbReference type="InterPro" id="IPR058912">
    <property type="entry name" value="HTH_animal"/>
</dbReference>
<dbReference type="InterPro" id="IPR043502">
    <property type="entry name" value="DNA/RNA_pol_sf"/>
</dbReference>
<dbReference type="PROSITE" id="PS50878">
    <property type="entry name" value="RT_POL"/>
    <property type="match status" value="1"/>
</dbReference>
<evidence type="ECO:0000313" key="3">
    <source>
        <dbReference type="Proteomes" id="UP000030742"/>
    </source>
</evidence>